<name>A0ABM8IAK0_9BACE</name>
<proteinExistence type="predicted"/>
<dbReference type="InterPro" id="IPR036249">
    <property type="entry name" value="Thioredoxin-like_sf"/>
</dbReference>
<protein>
    <recommendedName>
        <fullName evidence="1">DUF5106 domain-containing protein</fullName>
    </recommendedName>
</protein>
<sequence length="304" mass="35013">MIISTGCKEEKKQQVRAKENNEKLFRLPDIPANLTRPNERAGYLAVHYWDSFNFADSSVIKQPDKMEPLFADFIGILPHASYTDASKGIKKLMSRVAENPSLFSNVVGLADKYLYDVNSPMRNEEFYIPFLESIVDSKVMDEPHKIRFRYQLTMALKNRPDSIATDFTYTLASGTKNSLSKIGSEYTLLFFNNPDCGICGEFREKIIASSVITSMQHSSKNGMKRLTVLSMYTEDDLKFWRKQLWKNPSGWICGYDEKNEIRNHGLYDLKKIPTIYLLDKEKKVVLKDASPEIVMEYFSKKTES</sequence>
<dbReference type="Pfam" id="PF17127">
    <property type="entry name" value="DUF5106"/>
    <property type="match status" value="1"/>
</dbReference>
<dbReference type="Proteomes" id="UP001496674">
    <property type="component" value="Chromosome"/>
</dbReference>
<evidence type="ECO:0000313" key="2">
    <source>
        <dbReference type="EMBL" id="BEG99046.1"/>
    </source>
</evidence>
<gene>
    <name evidence="2" type="ORF">BSYN_13110</name>
</gene>
<organism evidence="2 3">
    <name type="scientific">Bacteroides sedimenti</name>
    <dbReference type="NCBI Taxonomy" id="2136147"/>
    <lineage>
        <taxon>Bacteria</taxon>
        <taxon>Pseudomonadati</taxon>
        <taxon>Bacteroidota</taxon>
        <taxon>Bacteroidia</taxon>
        <taxon>Bacteroidales</taxon>
        <taxon>Bacteroidaceae</taxon>
        <taxon>Bacteroides</taxon>
    </lineage>
</organism>
<evidence type="ECO:0000313" key="3">
    <source>
        <dbReference type="Proteomes" id="UP001496674"/>
    </source>
</evidence>
<dbReference type="SUPFAM" id="SSF52833">
    <property type="entry name" value="Thioredoxin-like"/>
    <property type="match status" value="1"/>
</dbReference>
<dbReference type="EMBL" id="AP028055">
    <property type="protein sequence ID" value="BEG99046.1"/>
    <property type="molecule type" value="Genomic_DNA"/>
</dbReference>
<accession>A0ABM8IAK0</accession>
<feature type="domain" description="DUF5106" evidence="1">
    <location>
        <begin position="8"/>
        <end position="158"/>
    </location>
</feature>
<evidence type="ECO:0000259" key="1">
    <source>
        <dbReference type="Pfam" id="PF17127"/>
    </source>
</evidence>
<keyword evidence="3" id="KW-1185">Reference proteome</keyword>
<dbReference type="Gene3D" id="3.40.30.10">
    <property type="entry name" value="Glutaredoxin"/>
    <property type="match status" value="1"/>
</dbReference>
<reference evidence="2 3" key="1">
    <citation type="submission" date="2023-04" db="EMBL/GenBank/DDBJ databases">
        <title>Draft genome sequence of acteroides sedimenti strain YN3PY1.</title>
        <authorList>
            <person name="Yoshida N."/>
        </authorList>
    </citation>
    <scope>NUCLEOTIDE SEQUENCE [LARGE SCALE GENOMIC DNA]</scope>
    <source>
        <strain evidence="2 3">YN3PY1</strain>
    </source>
</reference>
<dbReference type="InterPro" id="IPR033395">
    <property type="entry name" value="DUF5106"/>
</dbReference>